<keyword evidence="6" id="KW-1185">Reference proteome</keyword>
<keyword evidence="4" id="KW-0472">Membrane</keyword>
<feature type="repeat" description="TPR" evidence="3">
    <location>
        <begin position="79"/>
        <end position="112"/>
    </location>
</feature>
<evidence type="ECO:0000256" key="2">
    <source>
        <dbReference type="ARBA" id="ARBA00022803"/>
    </source>
</evidence>
<dbReference type="Pfam" id="PF13432">
    <property type="entry name" value="TPR_16"/>
    <property type="match status" value="2"/>
</dbReference>
<dbReference type="InterPro" id="IPR036737">
    <property type="entry name" value="OmpA-like_sf"/>
</dbReference>
<gene>
    <name evidence="5" type="ORF">E8L03_20060</name>
</gene>
<accession>A0ABX6NMX9</accession>
<keyword evidence="2 3" id="KW-0802">TPR repeat</keyword>
<dbReference type="PANTHER" id="PTHR44943:SF8">
    <property type="entry name" value="TPR REPEAT-CONTAINING PROTEIN MJ0263"/>
    <property type="match status" value="1"/>
</dbReference>
<evidence type="ECO:0000256" key="4">
    <source>
        <dbReference type="SAM" id="Phobius"/>
    </source>
</evidence>
<keyword evidence="4" id="KW-0812">Transmembrane</keyword>
<organism evidence="5 6">
    <name type="scientific">Oceanidesulfovibrio marinus</name>
    <dbReference type="NCBI Taxonomy" id="370038"/>
    <lineage>
        <taxon>Bacteria</taxon>
        <taxon>Pseudomonadati</taxon>
        <taxon>Thermodesulfobacteriota</taxon>
        <taxon>Desulfovibrionia</taxon>
        <taxon>Desulfovibrionales</taxon>
        <taxon>Desulfovibrionaceae</taxon>
        <taxon>Oceanidesulfovibrio</taxon>
    </lineage>
</organism>
<evidence type="ECO:0000313" key="6">
    <source>
        <dbReference type="Proteomes" id="UP000503251"/>
    </source>
</evidence>
<dbReference type="SUPFAM" id="SSF48452">
    <property type="entry name" value="TPR-like"/>
    <property type="match status" value="1"/>
</dbReference>
<name>A0ABX6NMX9_9BACT</name>
<dbReference type="Gene3D" id="3.30.1330.60">
    <property type="entry name" value="OmpA-like domain"/>
    <property type="match status" value="1"/>
</dbReference>
<dbReference type="Proteomes" id="UP000503251">
    <property type="component" value="Chromosome"/>
</dbReference>
<dbReference type="EMBL" id="CP039543">
    <property type="protein sequence ID" value="QJT11067.1"/>
    <property type="molecule type" value="Genomic_DNA"/>
</dbReference>
<evidence type="ECO:0000256" key="3">
    <source>
        <dbReference type="PROSITE-ProRule" id="PRU00339"/>
    </source>
</evidence>
<dbReference type="SUPFAM" id="SSF103088">
    <property type="entry name" value="OmpA-like"/>
    <property type="match status" value="1"/>
</dbReference>
<keyword evidence="1" id="KW-0677">Repeat</keyword>
<proteinExistence type="predicted"/>
<dbReference type="InterPro" id="IPR051685">
    <property type="entry name" value="Ycf3/AcsC/BcsC/TPR_MFPF"/>
</dbReference>
<dbReference type="Gene3D" id="1.25.40.10">
    <property type="entry name" value="Tetratricopeptide repeat domain"/>
    <property type="match status" value="1"/>
</dbReference>
<dbReference type="InterPro" id="IPR011990">
    <property type="entry name" value="TPR-like_helical_dom_sf"/>
</dbReference>
<dbReference type="PROSITE" id="PS50005">
    <property type="entry name" value="TPR"/>
    <property type="match status" value="1"/>
</dbReference>
<evidence type="ECO:0000313" key="5">
    <source>
        <dbReference type="EMBL" id="QJT11067.1"/>
    </source>
</evidence>
<dbReference type="PANTHER" id="PTHR44943">
    <property type="entry name" value="CELLULOSE SYNTHASE OPERON PROTEIN C"/>
    <property type="match status" value="1"/>
</dbReference>
<protein>
    <submittedName>
        <fullName evidence="5">Tetratricopeptide repeat protein</fullName>
    </submittedName>
</protein>
<dbReference type="InterPro" id="IPR019734">
    <property type="entry name" value="TPR_rpt"/>
</dbReference>
<sequence length="345" mass="38310">MLSGNTILQEIVRSQLSRRPRPAAWIVPLAALVCLLAAGCAATRYMSNQVVGNYYLNEHRYADGVAHFQEELAAHPQEPLPNYYMGRLLLAQSKPQEALPYLQKATALDPGKEEYWYWLGVNQWALGNPGAEQEAYLRALEIDPKYVPARLYYAHNLKDAGKLKDALTQYDKVLLEAPLQPDALYNRADILQKIGMRGLAAPAWKKYLDNYPDGSDAREAAMALNSQGDFTYRIHAIGVRQVVLHRIGFAPGSGSKLDKESLQSIHVVGAMLQDDPSLRVEIASYDKSGKDAATYRALAVRSALEQRGARPGQVSIAPYGRAERIRAGGRVHTLDDSIVFRNPRP</sequence>
<dbReference type="SMART" id="SM00028">
    <property type="entry name" value="TPR"/>
    <property type="match status" value="3"/>
</dbReference>
<evidence type="ECO:0000256" key="1">
    <source>
        <dbReference type="ARBA" id="ARBA00022737"/>
    </source>
</evidence>
<reference evidence="5 6" key="1">
    <citation type="submission" date="2019-04" db="EMBL/GenBank/DDBJ databases">
        <title>Isolation and culture of sulfate reducing bacteria from the cold seep of the South China Sea.</title>
        <authorList>
            <person name="Sun C."/>
            <person name="Liu R."/>
        </authorList>
    </citation>
    <scope>NUCLEOTIDE SEQUENCE [LARGE SCALE GENOMIC DNA]</scope>
    <source>
        <strain evidence="5 6">CS1</strain>
    </source>
</reference>
<feature type="transmembrane region" description="Helical" evidence="4">
    <location>
        <begin position="23"/>
        <end position="46"/>
    </location>
</feature>
<keyword evidence="4" id="KW-1133">Transmembrane helix</keyword>